<reference evidence="1" key="2">
    <citation type="submission" date="2023-05" db="EMBL/GenBank/DDBJ databases">
        <authorList>
            <person name="Fouks B."/>
        </authorList>
    </citation>
    <scope>NUCLEOTIDE SEQUENCE</scope>
    <source>
        <strain evidence="1">Stay&amp;Tobe</strain>
        <tissue evidence="1">Testes</tissue>
    </source>
</reference>
<name>A0AAD7ZQ90_DIPPU</name>
<sequence>KERERKKQREVNLPKSMKFQLIFFTELNRSRNFLSFHSANVDSFSAAVSTPRAMYRSLLTSFHMSRPTKSCTFTKTHQVSISRSPHLYMSPSSHCDDIKAMNNFLPSTLEYVFWNVLNSLYDALTKITKVFDWGGVNFIFDIAPEKEIHRTNFIGPIRTLCRFTLPDKWKVASSEKKIL</sequence>
<protein>
    <submittedName>
        <fullName evidence="1">Uncharacterized protein</fullName>
    </submittedName>
</protein>
<feature type="non-terminal residue" evidence="1">
    <location>
        <position position="1"/>
    </location>
</feature>
<dbReference type="AlphaFoldDB" id="A0AAD7ZQ90"/>
<comment type="caution">
    <text evidence="1">The sequence shown here is derived from an EMBL/GenBank/DDBJ whole genome shotgun (WGS) entry which is preliminary data.</text>
</comment>
<evidence type="ECO:0000313" key="2">
    <source>
        <dbReference type="Proteomes" id="UP001233999"/>
    </source>
</evidence>
<keyword evidence="2" id="KW-1185">Reference proteome</keyword>
<accession>A0AAD7ZQ90</accession>
<gene>
    <name evidence="1" type="ORF">L9F63_020773</name>
</gene>
<reference evidence="1" key="1">
    <citation type="journal article" date="2023" name="IScience">
        <title>Live-bearing cockroach genome reveals convergent evolutionary mechanisms linked to viviparity in insects and beyond.</title>
        <authorList>
            <person name="Fouks B."/>
            <person name="Harrison M.C."/>
            <person name="Mikhailova A.A."/>
            <person name="Marchal E."/>
            <person name="English S."/>
            <person name="Carruthers M."/>
            <person name="Jennings E.C."/>
            <person name="Chiamaka E.L."/>
            <person name="Frigard R.A."/>
            <person name="Pippel M."/>
            <person name="Attardo G.M."/>
            <person name="Benoit J.B."/>
            <person name="Bornberg-Bauer E."/>
            <person name="Tobe S.S."/>
        </authorList>
    </citation>
    <scope>NUCLEOTIDE SEQUENCE</scope>
    <source>
        <strain evidence="1">Stay&amp;Tobe</strain>
    </source>
</reference>
<feature type="non-terminal residue" evidence="1">
    <location>
        <position position="179"/>
    </location>
</feature>
<dbReference type="Proteomes" id="UP001233999">
    <property type="component" value="Unassembled WGS sequence"/>
</dbReference>
<evidence type="ECO:0000313" key="1">
    <source>
        <dbReference type="EMBL" id="KAJ9584884.1"/>
    </source>
</evidence>
<organism evidence="1 2">
    <name type="scientific">Diploptera punctata</name>
    <name type="common">Pacific beetle cockroach</name>
    <dbReference type="NCBI Taxonomy" id="6984"/>
    <lineage>
        <taxon>Eukaryota</taxon>
        <taxon>Metazoa</taxon>
        <taxon>Ecdysozoa</taxon>
        <taxon>Arthropoda</taxon>
        <taxon>Hexapoda</taxon>
        <taxon>Insecta</taxon>
        <taxon>Pterygota</taxon>
        <taxon>Neoptera</taxon>
        <taxon>Polyneoptera</taxon>
        <taxon>Dictyoptera</taxon>
        <taxon>Blattodea</taxon>
        <taxon>Blaberoidea</taxon>
        <taxon>Blaberidae</taxon>
        <taxon>Diplopterinae</taxon>
        <taxon>Diploptera</taxon>
    </lineage>
</organism>
<proteinExistence type="predicted"/>
<dbReference type="EMBL" id="JASPKZ010007345">
    <property type="protein sequence ID" value="KAJ9584884.1"/>
    <property type="molecule type" value="Genomic_DNA"/>
</dbReference>